<gene>
    <name evidence="2" type="ORF">SDC9_98700</name>
</gene>
<proteinExistence type="predicted"/>
<organism evidence="2">
    <name type="scientific">bioreactor metagenome</name>
    <dbReference type="NCBI Taxonomy" id="1076179"/>
    <lineage>
        <taxon>unclassified sequences</taxon>
        <taxon>metagenomes</taxon>
        <taxon>ecological metagenomes</taxon>
    </lineage>
</organism>
<keyword evidence="1" id="KW-0812">Transmembrane</keyword>
<sequence length="149" mass="16721">MVFAVIGFFGFHVLPSIFHRYYDAGDFDMGFRSLFLAVICFLGILPFAMKLLGMLLRKLNLKGPAVPEPPRWRDLELKYERYALIQPLLTSAENVPIAIAAAASFGFRSVRNQDTSADPNCIILDFDREQILIPTQATKATQGPDELEP</sequence>
<protein>
    <submittedName>
        <fullName evidence="2">Uncharacterized protein</fullName>
    </submittedName>
</protein>
<feature type="transmembrane region" description="Helical" evidence="1">
    <location>
        <begin position="31"/>
        <end position="52"/>
    </location>
</feature>
<evidence type="ECO:0000256" key="1">
    <source>
        <dbReference type="SAM" id="Phobius"/>
    </source>
</evidence>
<keyword evidence="1" id="KW-1133">Transmembrane helix</keyword>
<comment type="caution">
    <text evidence="2">The sequence shown here is derived from an EMBL/GenBank/DDBJ whole genome shotgun (WGS) entry which is preliminary data.</text>
</comment>
<keyword evidence="1" id="KW-0472">Membrane</keyword>
<name>A0A645AG08_9ZZZZ</name>
<accession>A0A645AG08</accession>
<reference evidence="2" key="1">
    <citation type="submission" date="2019-08" db="EMBL/GenBank/DDBJ databases">
        <authorList>
            <person name="Kucharzyk K."/>
            <person name="Murdoch R.W."/>
            <person name="Higgins S."/>
            <person name="Loffler F."/>
        </authorList>
    </citation>
    <scope>NUCLEOTIDE SEQUENCE</scope>
</reference>
<dbReference type="EMBL" id="VSSQ01013644">
    <property type="protein sequence ID" value="MPM51947.1"/>
    <property type="molecule type" value="Genomic_DNA"/>
</dbReference>
<evidence type="ECO:0000313" key="2">
    <source>
        <dbReference type="EMBL" id="MPM51947.1"/>
    </source>
</evidence>
<dbReference type="AlphaFoldDB" id="A0A645AG08"/>